<keyword evidence="7 10" id="KW-0472">Membrane</keyword>
<protein>
    <submittedName>
        <fullName evidence="15">TonB-dependent receptor</fullName>
    </submittedName>
</protein>
<dbReference type="InterPro" id="IPR000531">
    <property type="entry name" value="Beta-barrel_TonB"/>
</dbReference>
<evidence type="ECO:0000256" key="4">
    <source>
        <dbReference type="ARBA" id="ARBA00022692"/>
    </source>
</evidence>
<dbReference type="PROSITE" id="PS52016">
    <property type="entry name" value="TONB_DEPENDENT_REC_3"/>
    <property type="match status" value="1"/>
</dbReference>
<dbReference type="GO" id="GO:0009279">
    <property type="term" value="C:cell outer membrane"/>
    <property type="evidence" value="ECO:0007669"/>
    <property type="project" value="UniProtKB-SubCell"/>
</dbReference>
<dbReference type="PANTHER" id="PTHR30069:SF29">
    <property type="entry name" value="HEMOGLOBIN AND HEMOGLOBIN-HAPTOGLOBIN-BINDING PROTEIN 1-RELATED"/>
    <property type="match status" value="1"/>
</dbReference>
<keyword evidence="9 10" id="KW-0998">Cell outer membrane</keyword>
<accession>A0A4V5NZW4</accession>
<evidence type="ECO:0000256" key="5">
    <source>
        <dbReference type="ARBA" id="ARBA00022729"/>
    </source>
</evidence>
<feature type="domain" description="TonB-dependent receptor-like beta-barrel" evidence="13">
    <location>
        <begin position="308"/>
        <end position="764"/>
    </location>
</feature>
<proteinExistence type="inferred from homology"/>
<keyword evidence="2 10" id="KW-0813">Transport</keyword>
<comment type="similarity">
    <text evidence="10 11">Belongs to the TonB-dependent receptor family.</text>
</comment>
<dbReference type="PANTHER" id="PTHR30069">
    <property type="entry name" value="TONB-DEPENDENT OUTER MEMBRANE RECEPTOR"/>
    <property type="match status" value="1"/>
</dbReference>
<organism evidence="15 16">
    <name type="scientific">Pedobacter frigoris</name>
    <dbReference type="NCBI Taxonomy" id="2571272"/>
    <lineage>
        <taxon>Bacteria</taxon>
        <taxon>Pseudomonadati</taxon>
        <taxon>Bacteroidota</taxon>
        <taxon>Sphingobacteriia</taxon>
        <taxon>Sphingobacteriales</taxon>
        <taxon>Sphingobacteriaceae</taxon>
        <taxon>Pedobacter</taxon>
    </lineage>
</organism>
<evidence type="ECO:0000256" key="7">
    <source>
        <dbReference type="ARBA" id="ARBA00023136"/>
    </source>
</evidence>
<keyword evidence="5 12" id="KW-0732">Signal</keyword>
<feature type="chain" id="PRO_5020925263" evidence="12">
    <location>
        <begin position="20"/>
        <end position="804"/>
    </location>
</feature>
<keyword evidence="3 10" id="KW-1134">Transmembrane beta strand</keyword>
<dbReference type="Pfam" id="PF13715">
    <property type="entry name" value="CarbopepD_reg_2"/>
    <property type="match status" value="1"/>
</dbReference>
<feature type="signal peptide" evidence="12">
    <location>
        <begin position="1"/>
        <end position="19"/>
    </location>
</feature>
<keyword evidence="16" id="KW-1185">Reference proteome</keyword>
<dbReference type="Proteomes" id="UP000307244">
    <property type="component" value="Unassembled WGS sequence"/>
</dbReference>
<keyword evidence="6 11" id="KW-0798">TonB box</keyword>
<dbReference type="Pfam" id="PF00593">
    <property type="entry name" value="TonB_dep_Rec_b-barrel"/>
    <property type="match status" value="1"/>
</dbReference>
<gene>
    <name evidence="15" type="ORF">FA047_00540</name>
</gene>
<comment type="subcellular location">
    <subcellularLocation>
        <location evidence="1 10">Cell outer membrane</location>
        <topology evidence="1 10">Multi-pass membrane protein</topology>
    </subcellularLocation>
</comment>
<dbReference type="GO" id="GO:0015344">
    <property type="term" value="F:siderophore uptake transmembrane transporter activity"/>
    <property type="evidence" value="ECO:0007669"/>
    <property type="project" value="TreeGrafter"/>
</dbReference>
<dbReference type="RefSeq" id="WP_136834043.1">
    <property type="nucleotide sequence ID" value="NZ_SWBQ01000001.1"/>
</dbReference>
<dbReference type="SUPFAM" id="SSF49464">
    <property type="entry name" value="Carboxypeptidase regulatory domain-like"/>
    <property type="match status" value="1"/>
</dbReference>
<dbReference type="InterPro" id="IPR012910">
    <property type="entry name" value="Plug_dom"/>
</dbReference>
<dbReference type="SUPFAM" id="SSF56935">
    <property type="entry name" value="Porins"/>
    <property type="match status" value="1"/>
</dbReference>
<evidence type="ECO:0000313" key="15">
    <source>
        <dbReference type="EMBL" id="TKC08622.1"/>
    </source>
</evidence>
<evidence type="ECO:0000256" key="1">
    <source>
        <dbReference type="ARBA" id="ARBA00004571"/>
    </source>
</evidence>
<keyword evidence="4 10" id="KW-0812">Transmembrane</keyword>
<reference evidence="15 16" key="1">
    <citation type="submission" date="2019-04" db="EMBL/GenBank/DDBJ databases">
        <title>Pedobacter sp. RP-3-15 sp. nov., isolated from Arctic soil.</title>
        <authorList>
            <person name="Dahal R.H."/>
            <person name="Kim D.-U."/>
        </authorList>
    </citation>
    <scope>NUCLEOTIDE SEQUENCE [LARGE SCALE GENOMIC DNA]</scope>
    <source>
        <strain evidence="15 16">RP-3-15</strain>
    </source>
</reference>
<evidence type="ECO:0000256" key="9">
    <source>
        <dbReference type="ARBA" id="ARBA00023237"/>
    </source>
</evidence>
<dbReference type="Gene3D" id="2.40.170.20">
    <property type="entry name" value="TonB-dependent receptor, beta-barrel domain"/>
    <property type="match status" value="1"/>
</dbReference>
<evidence type="ECO:0000256" key="10">
    <source>
        <dbReference type="PROSITE-ProRule" id="PRU01360"/>
    </source>
</evidence>
<dbReference type="Gene3D" id="2.170.130.10">
    <property type="entry name" value="TonB-dependent receptor, plug domain"/>
    <property type="match status" value="1"/>
</dbReference>
<dbReference type="Pfam" id="PF07715">
    <property type="entry name" value="Plug"/>
    <property type="match status" value="1"/>
</dbReference>
<sequence length="804" mass="91045">MKFISILLFCLFVCGKLNAQLYPLAGLVLDTEGAGLKGALVSISGCENTLYTDKEGRFFVDGLKRGNHQVMVSLGGYYAQKLLVNIQNRQTSIKVVMKTSDQQLKEVVVKHSLIAARRQEESLNIEVVGSEFIQRNLGGSLMKSLERLPGIKTIGIGSGQSKPLIRGLGFNRVLVVDKGVKHEGQQWGADHGLEIDQFAAAEVELVKGAASFIYGSDAIGGVIEVKPASAPQKNTLGGSIDLIGKSNNNLYGTSVNLFGRREHWFLDTRVTYQNYGDYSVPTDTVFVYDYAVRLHNRQLRNTAGRETGLHLATGYVKENFRSVFYFSNVYNKSGFFANAHGLEPRRVNTEMHDASARDIQMPSQQVNHFKVVNRSDYRMGVHKLEMELGYQQNFRQEFSQYVNHGYMPPVYPDGLSVSPELEREFDKQVYSINLKDMITLGNHQFTAGFNSEYQDNTINGWTFLVPSFKQVTAGIFVYDKYKIGERVLLHGALRYDRGQIRMFKYTDWFNSELTTDGTTIAEKLIRANDLKRSFNSLVWSVGLNYNHEQFLLKANAGKSFRMPIAKELGANGVNYHYFSYEKGDPTLAPEQSYQLDLSLGWNEARWSVLISPFYNYFPNYIYLNPTANHDFYYGAGNQIFQYAQSEVIRYGGELQLKYRIWKSLSAEFLGEYLFAQQISGDKKGYTLPFSPPASALFNLSWSPAPESALRHSYFSVDYRLTTRQDNIVPPEKKTPGYGLINLQAGTKLNISGQQLALSFQVQNLLDTRYLNHTSFYRLIELPEQGRNIVLSLKMPFNISLKQTE</sequence>
<dbReference type="OrthoDB" id="9795928at2"/>
<evidence type="ECO:0000256" key="12">
    <source>
        <dbReference type="SAM" id="SignalP"/>
    </source>
</evidence>
<dbReference type="EMBL" id="SWBQ01000001">
    <property type="protein sequence ID" value="TKC08622.1"/>
    <property type="molecule type" value="Genomic_DNA"/>
</dbReference>
<dbReference type="AlphaFoldDB" id="A0A4V5NZW4"/>
<keyword evidence="8 15" id="KW-0675">Receptor</keyword>
<evidence type="ECO:0000313" key="16">
    <source>
        <dbReference type="Proteomes" id="UP000307244"/>
    </source>
</evidence>
<comment type="caution">
    <text evidence="15">The sequence shown here is derived from an EMBL/GenBank/DDBJ whole genome shotgun (WGS) entry which is preliminary data.</text>
</comment>
<feature type="domain" description="TonB-dependent receptor plug" evidence="14">
    <location>
        <begin position="120"/>
        <end position="222"/>
    </location>
</feature>
<evidence type="ECO:0000256" key="11">
    <source>
        <dbReference type="RuleBase" id="RU003357"/>
    </source>
</evidence>
<evidence type="ECO:0000256" key="3">
    <source>
        <dbReference type="ARBA" id="ARBA00022452"/>
    </source>
</evidence>
<evidence type="ECO:0000256" key="2">
    <source>
        <dbReference type="ARBA" id="ARBA00022448"/>
    </source>
</evidence>
<dbReference type="InterPro" id="IPR036942">
    <property type="entry name" value="Beta-barrel_TonB_sf"/>
</dbReference>
<dbReference type="GO" id="GO:0044718">
    <property type="term" value="P:siderophore transmembrane transport"/>
    <property type="evidence" value="ECO:0007669"/>
    <property type="project" value="TreeGrafter"/>
</dbReference>
<name>A0A4V5NZW4_9SPHI</name>
<dbReference type="Gene3D" id="2.60.40.1120">
    <property type="entry name" value="Carboxypeptidase-like, regulatory domain"/>
    <property type="match status" value="1"/>
</dbReference>
<dbReference type="InterPro" id="IPR039426">
    <property type="entry name" value="TonB-dep_rcpt-like"/>
</dbReference>
<dbReference type="InterPro" id="IPR008969">
    <property type="entry name" value="CarboxyPept-like_regulatory"/>
</dbReference>
<evidence type="ECO:0000259" key="14">
    <source>
        <dbReference type="Pfam" id="PF07715"/>
    </source>
</evidence>
<evidence type="ECO:0000256" key="6">
    <source>
        <dbReference type="ARBA" id="ARBA00023077"/>
    </source>
</evidence>
<evidence type="ECO:0000256" key="8">
    <source>
        <dbReference type="ARBA" id="ARBA00023170"/>
    </source>
</evidence>
<dbReference type="InterPro" id="IPR037066">
    <property type="entry name" value="Plug_dom_sf"/>
</dbReference>
<evidence type="ECO:0000259" key="13">
    <source>
        <dbReference type="Pfam" id="PF00593"/>
    </source>
</evidence>